<keyword evidence="3" id="KW-1185">Reference proteome</keyword>
<evidence type="ECO:0000313" key="3">
    <source>
        <dbReference type="Proteomes" id="UP001589610"/>
    </source>
</evidence>
<name>A0ABV5TMP1_9ACTN</name>
<protein>
    <recommendedName>
        <fullName evidence="4">DUF3108 domain-containing protein</fullName>
    </recommendedName>
</protein>
<sequence length="266" mass="29403">MAKDDLMRRLSALLGTLALLFTPSLSGTAHAQSHDSLTQAISALKGEFTKKSSVFFSRKTYDGFGSDVVALTVAHGKHRFAAKVGVYASDVTEAFSTGDRPVHFRIINVGRDSYTQGTWADVPEGKKWLHSHNTEGFLWSQNLVDALNPRFLQLISSGAERTSVRDRYDGVPTIRYDGLVKIGSLGSRQAGIYYGPRDGRSVGGRIKWKLWLGPDNLPRRFQIEIVSDPYGPEREVDIVRTNTLYKGWGTPVHIAAPPKNLVAEDD</sequence>
<feature type="signal peptide" evidence="1">
    <location>
        <begin position="1"/>
        <end position="31"/>
    </location>
</feature>
<organism evidence="2 3">
    <name type="scientific">Streptosporangium vulgare</name>
    <dbReference type="NCBI Taxonomy" id="46190"/>
    <lineage>
        <taxon>Bacteria</taxon>
        <taxon>Bacillati</taxon>
        <taxon>Actinomycetota</taxon>
        <taxon>Actinomycetes</taxon>
        <taxon>Streptosporangiales</taxon>
        <taxon>Streptosporangiaceae</taxon>
        <taxon>Streptosporangium</taxon>
    </lineage>
</organism>
<gene>
    <name evidence="2" type="ORF">ACFFRH_33430</name>
</gene>
<evidence type="ECO:0000313" key="2">
    <source>
        <dbReference type="EMBL" id="MFB9680405.1"/>
    </source>
</evidence>
<evidence type="ECO:0008006" key="4">
    <source>
        <dbReference type="Google" id="ProtNLM"/>
    </source>
</evidence>
<feature type="chain" id="PRO_5045651500" description="DUF3108 domain-containing protein" evidence="1">
    <location>
        <begin position="32"/>
        <end position="266"/>
    </location>
</feature>
<dbReference type="RefSeq" id="WP_344745081.1">
    <property type="nucleotide sequence ID" value="NZ_BAAAWW010000059.1"/>
</dbReference>
<comment type="caution">
    <text evidence="2">The sequence shown here is derived from an EMBL/GenBank/DDBJ whole genome shotgun (WGS) entry which is preliminary data.</text>
</comment>
<dbReference type="Proteomes" id="UP001589610">
    <property type="component" value="Unassembled WGS sequence"/>
</dbReference>
<evidence type="ECO:0000256" key="1">
    <source>
        <dbReference type="SAM" id="SignalP"/>
    </source>
</evidence>
<proteinExistence type="predicted"/>
<dbReference type="Gene3D" id="2.50.20.20">
    <property type="match status" value="1"/>
</dbReference>
<keyword evidence="1" id="KW-0732">Signal</keyword>
<accession>A0ABV5TMP1</accession>
<dbReference type="EMBL" id="JBHMBS010000022">
    <property type="protein sequence ID" value="MFB9680405.1"/>
    <property type="molecule type" value="Genomic_DNA"/>
</dbReference>
<reference evidence="2 3" key="1">
    <citation type="submission" date="2024-09" db="EMBL/GenBank/DDBJ databases">
        <authorList>
            <person name="Sun Q."/>
            <person name="Mori K."/>
        </authorList>
    </citation>
    <scope>NUCLEOTIDE SEQUENCE [LARGE SCALE GENOMIC DNA]</scope>
    <source>
        <strain evidence="2 3">JCM 3028</strain>
    </source>
</reference>